<evidence type="ECO:0000313" key="2">
    <source>
        <dbReference type="EMBL" id="NOJ44596.1"/>
    </source>
</evidence>
<keyword evidence="1" id="KW-0574">Periplasm</keyword>
<comment type="caution">
    <text evidence="2">The sequence shown here is derived from an EMBL/GenBank/DDBJ whole genome shotgun (WGS) entry which is preliminary data.</text>
</comment>
<dbReference type="InterPro" id="IPR006059">
    <property type="entry name" value="SBP"/>
</dbReference>
<organism evidence="2 3">
    <name type="scientific">Bradyrhizobium australiense</name>
    <dbReference type="NCBI Taxonomy" id="2721161"/>
    <lineage>
        <taxon>Bacteria</taxon>
        <taxon>Pseudomonadati</taxon>
        <taxon>Pseudomonadota</taxon>
        <taxon>Alphaproteobacteria</taxon>
        <taxon>Hyphomicrobiales</taxon>
        <taxon>Nitrobacteraceae</taxon>
        <taxon>Bradyrhizobium</taxon>
    </lineage>
</organism>
<reference evidence="2 3" key="1">
    <citation type="submission" date="2020-03" db="EMBL/GenBank/DDBJ databases">
        <title>Bradyrhizobium diversity isolated from nodules of Indigofera sp.</title>
        <authorList>
            <person name="Klepa M."/>
            <person name="Helene L."/>
            <person name="Hungria M."/>
        </authorList>
    </citation>
    <scope>NUCLEOTIDE SEQUENCE [LARGE SCALE GENOMIC DNA]</scope>
    <source>
        <strain evidence="2 3">WSM 1791</strain>
    </source>
</reference>
<accession>A0A7Y4LZR6</accession>
<evidence type="ECO:0000313" key="3">
    <source>
        <dbReference type="Proteomes" id="UP000544122"/>
    </source>
</evidence>
<protein>
    <submittedName>
        <fullName evidence="2">Extracellular solute-binding protein</fullName>
    </submittedName>
</protein>
<dbReference type="Proteomes" id="UP000544122">
    <property type="component" value="Unassembled WGS sequence"/>
</dbReference>
<evidence type="ECO:0000256" key="1">
    <source>
        <dbReference type="ARBA" id="ARBA00022764"/>
    </source>
</evidence>
<dbReference type="AlphaFoldDB" id="A0A7Y4LZR6"/>
<proteinExistence type="predicted"/>
<dbReference type="Pfam" id="PF13416">
    <property type="entry name" value="SBP_bac_8"/>
    <property type="match status" value="1"/>
</dbReference>
<sequence>MIADGVAIRDVYTLFKTPEGVDRAFKKLDTMKKDVVWWTSGAQPPQLLADGQVIMTAVWNGRIYDAVKNFGKHFEIM</sequence>
<dbReference type="SUPFAM" id="SSF53850">
    <property type="entry name" value="Periplasmic binding protein-like II"/>
    <property type="match status" value="1"/>
</dbReference>
<keyword evidence="3" id="KW-1185">Reference proteome</keyword>
<dbReference type="Gene3D" id="3.40.190.10">
    <property type="entry name" value="Periplasmic binding protein-like II"/>
    <property type="match status" value="1"/>
</dbReference>
<gene>
    <name evidence="2" type="ORF">HCN58_34705</name>
</gene>
<dbReference type="EMBL" id="JAAVLX010000021">
    <property type="protein sequence ID" value="NOJ44596.1"/>
    <property type="molecule type" value="Genomic_DNA"/>
</dbReference>
<name>A0A7Y4LZR6_9BRAD</name>
<dbReference type="RefSeq" id="WP_171583777.1">
    <property type="nucleotide sequence ID" value="NZ_JAAVLX010000021.1"/>
</dbReference>